<feature type="coiled-coil region" evidence="1">
    <location>
        <begin position="204"/>
        <end position="308"/>
    </location>
</feature>
<evidence type="ECO:0000256" key="1">
    <source>
        <dbReference type="SAM" id="Coils"/>
    </source>
</evidence>
<evidence type="ECO:0000256" key="2">
    <source>
        <dbReference type="SAM" id="MobiDB-lite"/>
    </source>
</evidence>
<sequence>MGNREPTEAEKIREALENFDAPRFRPPEEARLLKNYSAQFSPLETPPPIAEGSPMMAASSSSPIRGDMEFPPNLQSFADVDDSMPANLAGNDGGELRDLDRFKMDLPSEIYPDDPMPRMIQTPPMNSLKFNLGENIANDIDNGLMAGRPAADNSKFDVDDVTRDLGNIRFENQQNTIRDSHLSSSDDYNSREICAQCRAEDDYMDRLRRKADEERRKYEEMMRRAKIYDHEMHEKEAAFKKEEAERNAALREHIDRVNAELIELKRNRTKSPPQENYIFRHESPRARLDETRRRQDAYRAELDRQVEEKRVRRIAEFETAEALDAMSNARAALEFANAREAERKSAEHAKELARKQLEFQNWLWWAERPDEHGWRDARMRSMTHTNQVERNVIIKESIGKLEDFKSRQSHDDQAMRDLRRAKYDRIREQLHENSKMMYPLTKTESRPIIVQPDPRVEAAWREAHEKYDKKFRVLQENPMRSISGTALDGPTTSTHATTSCRRCARCARPLERKSTFTVHRGETILPNTFNN</sequence>
<reference evidence="3 4" key="1">
    <citation type="submission" date="2020-04" db="EMBL/GenBank/DDBJ databases">
        <authorList>
            <person name="Laetsch R D."/>
            <person name="Stevens L."/>
            <person name="Kumar S."/>
            <person name="Blaxter L. M."/>
        </authorList>
    </citation>
    <scope>NUCLEOTIDE SEQUENCE [LARGE SCALE GENOMIC DNA]</scope>
</reference>
<accession>A0A8S1EZV3</accession>
<dbReference type="EMBL" id="CADEPM010000004">
    <property type="protein sequence ID" value="CAB3405318.1"/>
    <property type="molecule type" value="Genomic_DNA"/>
</dbReference>
<keyword evidence="1" id="KW-0175">Coiled coil</keyword>
<evidence type="ECO:0000313" key="3">
    <source>
        <dbReference type="EMBL" id="CAB3405318.1"/>
    </source>
</evidence>
<feature type="region of interest" description="Disordered" evidence="2">
    <location>
        <begin position="43"/>
        <end position="62"/>
    </location>
</feature>
<dbReference type="AlphaFoldDB" id="A0A8S1EZV3"/>
<gene>
    <name evidence="3" type="ORF">CBOVIS_LOCUS7530</name>
</gene>
<protein>
    <submittedName>
        <fullName evidence="3">Uncharacterized protein</fullName>
    </submittedName>
</protein>
<evidence type="ECO:0000313" key="4">
    <source>
        <dbReference type="Proteomes" id="UP000494206"/>
    </source>
</evidence>
<name>A0A8S1EZV3_9PELO</name>
<dbReference type="OrthoDB" id="5789975at2759"/>
<proteinExistence type="predicted"/>
<feature type="compositionally biased region" description="Low complexity" evidence="2">
    <location>
        <begin position="53"/>
        <end position="62"/>
    </location>
</feature>
<keyword evidence="4" id="KW-1185">Reference proteome</keyword>
<organism evidence="3 4">
    <name type="scientific">Caenorhabditis bovis</name>
    <dbReference type="NCBI Taxonomy" id="2654633"/>
    <lineage>
        <taxon>Eukaryota</taxon>
        <taxon>Metazoa</taxon>
        <taxon>Ecdysozoa</taxon>
        <taxon>Nematoda</taxon>
        <taxon>Chromadorea</taxon>
        <taxon>Rhabditida</taxon>
        <taxon>Rhabditina</taxon>
        <taxon>Rhabditomorpha</taxon>
        <taxon>Rhabditoidea</taxon>
        <taxon>Rhabditidae</taxon>
        <taxon>Peloderinae</taxon>
        <taxon>Caenorhabditis</taxon>
    </lineage>
</organism>
<dbReference type="Proteomes" id="UP000494206">
    <property type="component" value="Unassembled WGS sequence"/>
</dbReference>
<comment type="caution">
    <text evidence="3">The sequence shown here is derived from an EMBL/GenBank/DDBJ whole genome shotgun (WGS) entry which is preliminary data.</text>
</comment>